<reference evidence="1 2" key="1">
    <citation type="journal article" date="2016" name="Stand. Genomic Sci.">
        <title>Complete genome sequence and genomic characterization of Microcystis panniformis FACHB 1757 by third-generation sequencing.</title>
        <authorList>
            <person name="Zhang J.Y."/>
            <person name="Guan R."/>
            <person name="Zhang H.J."/>
            <person name="Li H."/>
            <person name="Xiao P."/>
            <person name="Yu G.L."/>
            <person name="Du L."/>
            <person name="Cao D.M."/>
            <person name="Zhu B.C."/>
            <person name="Li R.H."/>
            <person name="Lu Z.H."/>
        </authorList>
    </citation>
    <scope>NUCLEOTIDE SEQUENCE [LARGE SCALE GENOMIC DNA]</scope>
    <source>
        <strain evidence="1 2">FACHB-1757</strain>
    </source>
</reference>
<proteinExistence type="predicted"/>
<dbReference type="Proteomes" id="UP000068167">
    <property type="component" value="Chromosome"/>
</dbReference>
<sequence length="194" mass="21837">MMAKQSRAIAVTEHDNKCPECLHLEISGELVTSESKGVVSLFKKSEPKAFSLSVRLNFNQQWLDFSFGRVKFGLRGGELRLKLENGQMPSELRNEALKKILARELEIERQLGGEQESKSQLEGSVTPDLSKASLKGVREQRQKESQGDKFQLKIAQISHKGANNQPVWVFENRTGEPVLLGELMDLLDELGKFI</sequence>
<name>A0A0K1S872_9CHRO</name>
<evidence type="ECO:0000313" key="1">
    <source>
        <dbReference type="EMBL" id="AKV70223.1"/>
    </source>
</evidence>
<dbReference type="KEGG" id="mpk:VL20_5382"/>
<organism evidence="1 2">
    <name type="scientific">Microcystis panniformis FACHB-1757</name>
    <dbReference type="NCBI Taxonomy" id="1638788"/>
    <lineage>
        <taxon>Bacteria</taxon>
        <taxon>Bacillati</taxon>
        <taxon>Cyanobacteriota</taxon>
        <taxon>Cyanophyceae</taxon>
        <taxon>Oscillatoriophycideae</taxon>
        <taxon>Chroococcales</taxon>
        <taxon>Microcystaceae</taxon>
        <taxon>Microcystis</taxon>
    </lineage>
</organism>
<dbReference type="RefSeq" id="WP_272079325.1">
    <property type="nucleotide sequence ID" value="NZ_CP011339.1"/>
</dbReference>
<evidence type="ECO:0000313" key="2">
    <source>
        <dbReference type="Proteomes" id="UP000068167"/>
    </source>
</evidence>
<dbReference type="EMBL" id="CP011339">
    <property type="protein sequence ID" value="AKV70223.1"/>
    <property type="molecule type" value="Genomic_DNA"/>
</dbReference>
<gene>
    <name evidence="1" type="ORF">VL20_5382</name>
</gene>
<keyword evidence="2" id="KW-1185">Reference proteome</keyword>
<dbReference type="AlphaFoldDB" id="A0A0K1S872"/>
<accession>A0A0K1S872</accession>
<protein>
    <submittedName>
        <fullName evidence="1">Uncharacterized protein</fullName>
    </submittedName>
</protein>
<dbReference type="PATRIC" id="fig|1638788.3.peg.5430"/>